<dbReference type="EMBL" id="NIDE01000002">
    <property type="protein sequence ID" value="OWK45079.1"/>
    <property type="molecule type" value="Genomic_DNA"/>
</dbReference>
<keyword evidence="2" id="KW-1185">Reference proteome</keyword>
<organism evidence="1 2">
    <name type="scientific">Fimbriiglobus ruber</name>
    <dbReference type="NCBI Taxonomy" id="1908690"/>
    <lineage>
        <taxon>Bacteria</taxon>
        <taxon>Pseudomonadati</taxon>
        <taxon>Planctomycetota</taxon>
        <taxon>Planctomycetia</taxon>
        <taxon>Gemmatales</taxon>
        <taxon>Gemmataceae</taxon>
        <taxon>Fimbriiglobus</taxon>
    </lineage>
</organism>
<comment type="caution">
    <text evidence="1">The sequence shown here is derived from an EMBL/GenBank/DDBJ whole genome shotgun (WGS) entry which is preliminary data.</text>
</comment>
<dbReference type="PANTHER" id="PTHR34613:SF1">
    <property type="entry name" value="SLL6017 PROTEIN"/>
    <property type="match status" value="1"/>
</dbReference>
<accession>A0A225E6F7</accession>
<reference evidence="2" key="1">
    <citation type="submission" date="2017-06" db="EMBL/GenBank/DDBJ databases">
        <title>Genome analysis of Fimbriiglobus ruber SP5, the first member of the order Planctomycetales with confirmed chitinolytic capability.</title>
        <authorList>
            <person name="Ravin N.V."/>
            <person name="Rakitin A.L."/>
            <person name="Ivanova A.A."/>
            <person name="Beletsky A.V."/>
            <person name="Kulichevskaya I.S."/>
            <person name="Mardanov A.V."/>
            <person name="Dedysh S.N."/>
        </authorList>
    </citation>
    <scope>NUCLEOTIDE SEQUENCE [LARGE SCALE GENOMIC DNA]</scope>
    <source>
        <strain evidence="2">SP5</strain>
    </source>
</reference>
<evidence type="ECO:0008006" key="3">
    <source>
        <dbReference type="Google" id="ProtNLM"/>
    </source>
</evidence>
<dbReference type="AlphaFoldDB" id="A0A225E6F7"/>
<protein>
    <recommendedName>
        <fullName evidence="3">DUF4351 domain-containing protein</fullName>
    </recommendedName>
</protein>
<gene>
    <name evidence="1" type="ORF">FRUB_01410</name>
</gene>
<proteinExistence type="predicted"/>
<evidence type="ECO:0000313" key="2">
    <source>
        <dbReference type="Proteomes" id="UP000214646"/>
    </source>
</evidence>
<dbReference type="Proteomes" id="UP000214646">
    <property type="component" value="Unassembled WGS sequence"/>
</dbReference>
<dbReference type="PANTHER" id="PTHR34613">
    <property type="entry name" value="SLL0800 PROTEIN"/>
    <property type="match status" value="1"/>
</dbReference>
<sequence>MRYENDLIESLLGGTLQMEESTFYRAILARGEAKGEARGEVKGRLAEVRAIILRQGNTRFGPAPATIVTTLTAITDLTRLEELTDRVLIVGSWDELLGHA</sequence>
<name>A0A225E6F7_9BACT</name>
<evidence type="ECO:0000313" key="1">
    <source>
        <dbReference type="EMBL" id="OWK45079.1"/>
    </source>
</evidence>